<evidence type="ECO:0000313" key="2">
    <source>
        <dbReference type="EMBL" id="KZP34581.1"/>
    </source>
</evidence>
<feature type="domain" description="Protein kinase" evidence="1">
    <location>
        <begin position="1"/>
        <end position="114"/>
    </location>
</feature>
<dbReference type="InterPro" id="IPR000719">
    <property type="entry name" value="Prot_kinase_dom"/>
</dbReference>
<dbReference type="Proteomes" id="UP000076532">
    <property type="component" value="Unassembled WGS sequence"/>
</dbReference>
<dbReference type="InterPro" id="IPR011009">
    <property type="entry name" value="Kinase-like_dom_sf"/>
</dbReference>
<dbReference type="GO" id="GO:0004672">
    <property type="term" value="F:protein kinase activity"/>
    <property type="evidence" value="ECO:0007669"/>
    <property type="project" value="InterPro"/>
</dbReference>
<gene>
    <name evidence="2" type="ORF">FIBSPDRAFT_846680</name>
</gene>
<name>A0A166XA95_9AGAM</name>
<sequence length="114" mass="12930">MCFLHRLGIAHLDFHKDNFIHDDAFCWLIDFGESYLFAHDPTQTPIVTGSVMMKPEWGPPETRMPGAVFSPFPLDVYRFGQTLEAAIPAVRPDMRSRTACSLTVFHSNTASMRL</sequence>
<dbReference type="SUPFAM" id="SSF56112">
    <property type="entry name" value="Protein kinase-like (PK-like)"/>
    <property type="match status" value="1"/>
</dbReference>
<dbReference type="GO" id="GO:0005524">
    <property type="term" value="F:ATP binding"/>
    <property type="evidence" value="ECO:0007669"/>
    <property type="project" value="InterPro"/>
</dbReference>
<dbReference type="Gene3D" id="1.10.510.10">
    <property type="entry name" value="Transferase(Phosphotransferase) domain 1"/>
    <property type="match status" value="1"/>
</dbReference>
<dbReference type="EMBL" id="KV417480">
    <property type="protein sequence ID" value="KZP34581.1"/>
    <property type="molecule type" value="Genomic_DNA"/>
</dbReference>
<reference evidence="2 3" key="1">
    <citation type="journal article" date="2016" name="Mol. Biol. Evol.">
        <title>Comparative Genomics of Early-Diverging Mushroom-Forming Fungi Provides Insights into the Origins of Lignocellulose Decay Capabilities.</title>
        <authorList>
            <person name="Nagy L.G."/>
            <person name="Riley R."/>
            <person name="Tritt A."/>
            <person name="Adam C."/>
            <person name="Daum C."/>
            <person name="Floudas D."/>
            <person name="Sun H."/>
            <person name="Yadav J.S."/>
            <person name="Pangilinan J."/>
            <person name="Larsson K.H."/>
            <person name="Matsuura K."/>
            <person name="Barry K."/>
            <person name="Labutti K."/>
            <person name="Kuo R."/>
            <person name="Ohm R.A."/>
            <person name="Bhattacharya S.S."/>
            <person name="Shirouzu T."/>
            <person name="Yoshinaga Y."/>
            <person name="Martin F.M."/>
            <person name="Grigoriev I.V."/>
            <person name="Hibbett D.S."/>
        </authorList>
    </citation>
    <scope>NUCLEOTIDE SEQUENCE [LARGE SCALE GENOMIC DNA]</scope>
    <source>
        <strain evidence="2 3">CBS 109695</strain>
    </source>
</reference>
<dbReference type="AlphaFoldDB" id="A0A166XA95"/>
<proteinExistence type="predicted"/>
<accession>A0A166XA95</accession>
<evidence type="ECO:0000313" key="3">
    <source>
        <dbReference type="Proteomes" id="UP000076532"/>
    </source>
</evidence>
<dbReference type="PROSITE" id="PS50011">
    <property type="entry name" value="PROTEIN_KINASE_DOM"/>
    <property type="match status" value="1"/>
</dbReference>
<protein>
    <recommendedName>
        <fullName evidence="1">Protein kinase domain-containing protein</fullName>
    </recommendedName>
</protein>
<evidence type="ECO:0000259" key="1">
    <source>
        <dbReference type="PROSITE" id="PS50011"/>
    </source>
</evidence>
<organism evidence="2 3">
    <name type="scientific">Athelia psychrophila</name>
    <dbReference type="NCBI Taxonomy" id="1759441"/>
    <lineage>
        <taxon>Eukaryota</taxon>
        <taxon>Fungi</taxon>
        <taxon>Dikarya</taxon>
        <taxon>Basidiomycota</taxon>
        <taxon>Agaricomycotina</taxon>
        <taxon>Agaricomycetes</taxon>
        <taxon>Agaricomycetidae</taxon>
        <taxon>Atheliales</taxon>
        <taxon>Atheliaceae</taxon>
        <taxon>Athelia</taxon>
    </lineage>
</organism>
<dbReference type="OrthoDB" id="2985259at2759"/>
<keyword evidence="3" id="KW-1185">Reference proteome</keyword>